<gene>
    <name evidence="1" type="ORF">GCK32_018018</name>
</gene>
<sequence length="184" mass="21313">LVAVVENTFSLTTSIKWEEFPARFQRTINQNRRLIAAAMDSSRNWICYLMAAVRAEPQTYAFMECSKISKKTLKMMVTDITASFPFDEVRSLRHDATGDNWLFLVGRTRLIICKYEIPVMDKCRIVVDDVDIEDFVVDTSLGLIFYSTTGRNAGVWQVRYHNRTRTNMSMRVLQMPGGKQFIDF</sequence>
<organism evidence="1 2">
    <name type="scientific">Trichostrongylus colubriformis</name>
    <name type="common">Black scour worm</name>
    <dbReference type="NCBI Taxonomy" id="6319"/>
    <lineage>
        <taxon>Eukaryota</taxon>
        <taxon>Metazoa</taxon>
        <taxon>Ecdysozoa</taxon>
        <taxon>Nematoda</taxon>
        <taxon>Chromadorea</taxon>
        <taxon>Rhabditida</taxon>
        <taxon>Rhabditina</taxon>
        <taxon>Rhabditomorpha</taxon>
        <taxon>Strongyloidea</taxon>
        <taxon>Trichostrongylidae</taxon>
        <taxon>Trichostrongylus</taxon>
    </lineage>
</organism>
<comment type="caution">
    <text evidence="1">The sequence shown here is derived from an EMBL/GenBank/DDBJ whole genome shotgun (WGS) entry which is preliminary data.</text>
</comment>
<dbReference type="EMBL" id="WIXE01025205">
    <property type="protein sequence ID" value="KAK5964915.1"/>
    <property type="molecule type" value="Genomic_DNA"/>
</dbReference>
<accession>A0AAN8F9J7</accession>
<evidence type="ECO:0000313" key="2">
    <source>
        <dbReference type="Proteomes" id="UP001331761"/>
    </source>
</evidence>
<feature type="non-terminal residue" evidence="1">
    <location>
        <position position="1"/>
    </location>
</feature>
<evidence type="ECO:0000313" key="1">
    <source>
        <dbReference type="EMBL" id="KAK5964915.1"/>
    </source>
</evidence>
<proteinExistence type="predicted"/>
<feature type="non-terminal residue" evidence="1">
    <location>
        <position position="184"/>
    </location>
</feature>
<protein>
    <submittedName>
        <fullName evidence="1">Uncharacterized protein</fullName>
    </submittedName>
</protein>
<name>A0AAN8F9J7_TRICO</name>
<dbReference type="Proteomes" id="UP001331761">
    <property type="component" value="Unassembled WGS sequence"/>
</dbReference>
<keyword evidence="2" id="KW-1185">Reference proteome</keyword>
<reference evidence="1 2" key="1">
    <citation type="submission" date="2019-10" db="EMBL/GenBank/DDBJ databases">
        <title>Assembly and Annotation for the nematode Trichostrongylus colubriformis.</title>
        <authorList>
            <person name="Martin J."/>
        </authorList>
    </citation>
    <scope>NUCLEOTIDE SEQUENCE [LARGE SCALE GENOMIC DNA]</scope>
    <source>
        <strain evidence="1">G859</strain>
        <tissue evidence="1">Whole worm</tissue>
    </source>
</reference>
<dbReference type="AlphaFoldDB" id="A0AAN8F9J7"/>